<comment type="pathway">
    <text evidence="4">Amino-acid biosynthesis; L-proline biosynthesis; L-proline from L-glutamate 5-semialdehyde: step 1/1.</text>
</comment>
<dbReference type="eggNOG" id="KOG3124">
    <property type="taxonomic scope" value="Eukaryota"/>
</dbReference>
<proteinExistence type="inferred from homology"/>
<evidence type="ECO:0000259" key="6">
    <source>
        <dbReference type="Pfam" id="PF03807"/>
    </source>
</evidence>
<dbReference type="PANTHER" id="PTHR11645">
    <property type="entry name" value="PYRROLINE-5-CARBOXYLATE REDUCTASE"/>
    <property type="match status" value="1"/>
</dbReference>
<keyword evidence="4" id="KW-0028">Amino-acid biosynthesis</keyword>
<protein>
    <recommendedName>
        <fullName evidence="4">Pyrroline-5-carboxylate reductase</fullName>
        <ecNumber evidence="4">1.5.1.2</ecNumber>
    </recommendedName>
</protein>
<keyword evidence="2 4" id="KW-0521">NADP</keyword>
<dbReference type="KEGG" id="pfy:PFICI_12647"/>
<dbReference type="GeneID" id="19277660"/>
<evidence type="ECO:0000256" key="1">
    <source>
        <dbReference type="ARBA" id="ARBA00005525"/>
    </source>
</evidence>
<dbReference type="SUPFAM" id="SSF48179">
    <property type="entry name" value="6-phosphogluconate dehydrogenase C-terminal domain-like"/>
    <property type="match status" value="1"/>
</dbReference>
<dbReference type="FunFam" id="1.10.3730.10:FF:000001">
    <property type="entry name" value="Pyrroline-5-carboxylate reductase"/>
    <property type="match status" value="1"/>
</dbReference>
<dbReference type="InParanoid" id="W3WPB1"/>
<dbReference type="EMBL" id="KI912118">
    <property type="protein sequence ID" value="ETS75703.1"/>
    <property type="molecule type" value="Genomic_DNA"/>
</dbReference>
<comment type="similarity">
    <text evidence="1 4">Belongs to the pyrroline-5-carboxylate reductase family.</text>
</comment>
<dbReference type="OMA" id="VWAVKPQ"/>
<dbReference type="GO" id="GO:0055129">
    <property type="term" value="P:L-proline biosynthetic process"/>
    <property type="evidence" value="ECO:0007669"/>
    <property type="project" value="UniProtKB-UniPathway"/>
</dbReference>
<dbReference type="PROSITE" id="PS00521">
    <property type="entry name" value="P5CR"/>
    <property type="match status" value="1"/>
</dbReference>
<dbReference type="NCBIfam" id="TIGR00112">
    <property type="entry name" value="proC"/>
    <property type="match status" value="1"/>
</dbReference>
<dbReference type="HAMAP" id="MF_01925">
    <property type="entry name" value="P5C_reductase"/>
    <property type="match status" value="1"/>
</dbReference>
<gene>
    <name evidence="8" type="ORF">PFICI_12647</name>
</gene>
<dbReference type="OrthoDB" id="10263291at2759"/>
<dbReference type="Gene3D" id="1.10.3730.10">
    <property type="entry name" value="ProC C-terminal domain-like"/>
    <property type="match status" value="1"/>
</dbReference>
<organism evidence="8 9">
    <name type="scientific">Pestalotiopsis fici (strain W106-1 / CGMCC3.15140)</name>
    <dbReference type="NCBI Taxonomy" id="1229662"/>
    <lineage>
        <taxon>Eukaryota</taxon>
        <taxon>Fungi</taxon>
        <taxon>Dikarya</taxon>
        <taxon>Ascomycota</taxon>
        <taxon>Pezizomycotina</taxon>
        <taxon>Sordariomycetes</taxon>
        <taxon>Xylariomycetidae</taxon>
        <taxon>Amphisphaeriales</taxon>
        <taxon>Sporocadaceae</taxon>
        <taxon>Pestalotiopsis</taxon>
    </lineage>
</organism>
<dbReference type="AlphaFoldDB" id="W3WPB1"/>
<evidence type="ECO:0000256" key="3">
    <source>
        <dbReference type="ARBA" id="ARBA00023002"/>
    </source>
</evidence>
<dbReference type="RefSeq" id="XP_007839419.1">
    <property type="nucleotide sequence ID" value="XM_007841228.1"/>
</dbReference>
<dbReference type="Gene3D" id="3.40.50.720">
    <property type="entry name" value="NAD(P)-binding Rossmann-like Domain"/>
    <property type="match status" value="1"/>
</dbReference>
<dbReference type="InterPro" id="IPR000304">
    <property type="entry name" value="Pyrroline-COOH_reductase"/>
</dbReference>
<feature type="domain" description="Pyrroline-5-carboxylate reductase dimerisation" evidence="7">
    <location>
        <begin position="207"/>
        <end position="305"/>
    </location>
</feature>
<reference evidence="9" key="1">
    <citation type="journal article" date="2015" name="BMC Genomics">
        <title>Genomic and transcriptomic analysis of the endophytic fungus Pestalotiopsis fici reveals its lifestyle and high potential for synthesis of natural products.</title>
        <authorList>
            <person name="Wang X."/>
            <person name="Zhang X."/>
            <person name="Liu L."/>
            <person name="Xiang M."/>
            <person name="Wang W."/>
            <person name="Sun X."/>
            <person name="Che Y."/>
            <person name="Guo L."/>
            <person name="Liu G."/>
            <person name="Guo L."/>
            <person name="Wang C."/>
            <person name="Yin W.B."/>
            <person name="Stadler M."/>
            <person name="Zhang X."/>
            <person name="Liu X."/>
        </authorList>
    </citation>
    <scope>NUCLEOTIDE SEQUENCE [LARGE SCALE GENOMIC DNA]</scope>
    <source>
        <strain evidence="9">W106-1 / CGMCC3.15140</strain>
    </source>
</reference>
<dbReference type="FunCoup" id="W3WPB1">
    <property type="interactions" value="479"/>
</dbReference>
<dbReference type="UniPathway" id="UPA00098">
    <property type="reaction ID" value="UER00361"/>
</dbReference>
<dbReference type="Pfam" id="PF14748">
    <property type="entry name" value="P5CR_dimer"/>
    <property type="match status" value="1"/>
</dbReference>
<evidence type="ECO:0000259" key="7">
    <source>
        <dbReference type="Pfam" id="PF14748"/>
    </source>
</evidence>
<sequence length="330" mass="34166">MAVLGCGNMGIAILSGILASLNSLRGPRPLQSDPSAPAEEVPASLPTRFIACVRTPATAKRVKKELWQHTSCVKVVQKDNVAAVQRSEIILLACKPHAIKPILSEPGMAKALHGKLLISICAGITVSHIESILTASEPTSVADADAVDGSDKNRVQIIRALANTASVIGEGMTVIADSNVPPPPQVATLVTWIFRRIGDVVYLPVHSMDASTALVGSAPAFFSLVLEAAIDGAVAMGLPRDEATRMAAQSMRGTAAMVLAGEHPASVRDKVATPGGCTIGGLLVLEEGGVRGAVSRAVRESSSIASALGRGETGVNGTRRHGGHHVNSWE</sequence>
<evidence type="ECO:0000313" key="9">
    <source>
        <dbReference type="Proteomes" id="UP000030651"/>
    </source>
</evidence>
<dbReference type="InterPro" id="IPR053790">
    <property type="entry name" value="P5CR-like_CS"/>
</dbReference>
<evidence type="ECO:0000313" key="8">
    <source>
        <dbReference type="EMBL" id="ETS75703.1"/>
    </source>
</evidence>
<evidence type="ECO:0000256" key="4">
    <source>
        <dbReference type="RuleBase" id="RU003903"/>
    </source>
</evidence>
<dbReference type="InterPro" id="IPR028939">
    <property type="entry name" value="P5C_Rdtase_cat_N"/>
</dbReference>
<feature type="region of interest" description="Disordered" evidence="5">
    <location>
        <begin position="309"/>
        <end position="330"/>
    </location>
</feature>
<dbReference type="InterPro" id="IPR029036">
    <property type="entry name" value="P5CR_dimer"/>
</dbReference>
<dbReference type="HOGENOM" id="CLU_042344_1_1_1"/>
<dbReference type="InterPro" id="IPR008927">
    <property type="entry name" value="6-PGluconate_DH-like_C_sf"/>
</dbReference>
<comment type="catalytic activity">
    <reaction evidence="4">
        <text>L-proline + NADP(+) = (S)-1-pyrroline-5-carboxylate + NADPH + 2 H(+)</text>
        <dbReference type="Rhea" id="RHEA:14109"/>
        <dbReference type="ChEBI" id="CHEBI:15378"/>
        <dbReference type="ChEBI" id="CHEBI:17388"/>
        <dbReference type="ChEBI" id="CHEBI:57783"/>
        <dbReference type="ChEBI" id="CHEBI:58349"/>
        <dbReference type="ChEBI" id="CHEBI:60039"/>
        <dbReference type="EC" id="1.5.1.2"/>
    </reaction>
</comment>
<dbReference type="EC" id="1.5.1.2" evidence="4"/>
<dbReference type="SUPFAM" id="SSF51735">
    <property type="entry name" value="NAD(P)-binding Rossmann-fold domains"/>
    <property type="match status" value="1"/>
</dbReference>
<dbReference type="Proteomes" id="UP000030651">
    <property type="component" value="Unassembled WGS sequence"/>
</dbReference>
<dbReference type="Pfam" id="PF03807">
    <property type="entry name" value="F420_oxidored"/>
    <property type="match status" value="1"/>
</dbReference>
<dbReference type="InterPro" id="IPR036291">
    <property type="entry name" value="NAD(P)-bd_dom_sf"/>
</dbReference>
<dbReference type="GO" id="GO:0004735">
    <property type="term" value="F:pyrroline-5-carboxylate reductase activity"/>
    <property type="evidence" value="ECO:0007669"/>
    <property type="project" value="UniProtKB-EC"/>
</dbReference>
<feature type="domain" description="Pyrroline-5-carboxylate reductase catalytic N-terminal" evidence="6">
    <location>
        <begin position="2"/>
        <end position="123"/>
    </location>
</feature>
<dbReference type="STRING" id="1229662.W3WPB1"/>
<keyword evidence="4" id="KW-0641">Proline biosynthesis</keyword>
<name>W3WPB1_PESFW</name>
<keyword evidence="9" id="KW-1185">Reference proteome</keyword>
<evidence type="ECO:0000256" key="5">
    <source>
        <dbReference type="SAM" id="MobiDB-lite"/>
    </source>
</evidence>
<accession>W3WPB1</accession>
<keyword evidence="3 4" id="KW-0560">Oxidoreductase</keyword>
<dbReference type="PANTHER" id="PTHR11645:SF0">
    <property type="entry name" value="PYRROLINE-5-CARBOXYLATE REDUCTASE 3"/>
    <property type="match status" value="1"/>
</dbReference>
<evidence type="ECO:0000256" key="2">
    <source>
        <dbReference type="ARBA" id="ARBA00022857"/>
    </source>
</evidence>